<dbReference type="RefSeq" id="WP_048637662.1">
    <property type="nucleotide sequence ID" value="NZ_CGIG01000001.1"/>
</dbReference>
<dbReference type="InterPro" id="IPR009057">
    <property type="entry name" value="Homeodomain-like_sf"/>
</dbReference>
<dbReference type="GeneID" id="70905274"/>
<keyword evidence="2" id="KW-0238">DNA-binding</keyword>
<dbReference type="Pfam" id="PF12833">
    <property type="entry name" value="HTH_18"/>
    <property type="match status" value="1"/>
</dbReference>
<name>A0A0G4JW87_9GAMM</name>
<keyword evidence="5" id="KW-1185">Reference proteome</keyword>
<dbReference type="Pfam" id="PF12680">
    <property type="entry name" value="SnoaL_2"/>
    <property type="match status" value="1"/>
</dbReference>
<dbReference type="AlphaFoldDB" id="A0A0G4JW87"/>
<dbReference type="GO" id="GO:0043565">
    <property type="term" value="F:sequence-specific DNA binding"/>
    <property type="evidence" value="ECO:0007669"/>
    <property type="project" value="InterPro"/>
</dbReference>
<keyword evidence="3" id="KW-0804">Transcription</keyword>
<dbReference type="InterPro" id="IPR032710">
    <property type="entry name" value="NTF2-like_dom_sf"/>
</dbReference>
<dbReference type="InterPro" id="IPR037401">
    <property type="entry name" value="SnoaL-like"/>
</dbReference>
<dbReference type="InterPro" id="IPR018060">
    <property type="entry name" value="HTH_AraC"/>
</dbReference>
<dbReference type="STRING" id="1109412.BN1221_02624"/>
<dbReference type="KEGG" id="bgj:AWC36_00630"/>
<evidence type="ECO:0000256" key="2">
    <source>
        <dbReference type="ARBA" id="ARBA00023125"/>
    </source>
</evidence>
<dbReference type="PROSITE" id="PS01124">
    <property type="entry name" value="HTH_ARAC_FAMILY_2"/>
    <property type="match status" value="1"/>
</dbReference>
<dbReference type="PANTHER" id="PTHR43280:SF27">
    <property type="entry name" value="TRANSCRIPTIONAL REGULATOR MTLR"/>
    <property type="match status" value="1"/>
</dbReference>
<evidence type="ECO:0000256" key="1">
    <source>
        <dbReference type="ARBA" id="ARBA00023015"/>
    </source>
</evidence>
<reference evidence="5" key="1">
    <citation type="submission" date="2015-01" db="EMBL/GenBank/DDBJ databases">
        <authorList>
            <person name="Paterson Steve"/>
        </authorList>
    </citation>
    <scope>NUCLEOTIDE SEQUENCE [LARGE SCALE GENOMIC DNA]</scope>
    <source>
        <strain evidence="5">OBR1</strain>
    </source>
</reference>
<evidence type="ECO:0000313" key="4">
    <source>
        <dbReference type="EMBL" id="CPR17411.1"/>
    </source>
</evidence>
<keyword evidence="1" id="KW-0805">Transcription regulation</keyword>
<evidence type="ECO:0000313" key="5">
    <source>
        <dbReference type="Proteomes" id="UP000044377"/>
    </source>
</evidence>
<evidence type="ECO:0000256" key="3">
    <source>
        <dbReference type="ARBA" id="ARBA00023163"/>
    </source>
</evidence>
<protein>
    <submittedName>
        <fullName evidence="4">Transcriptional regulator, AraC family</fullName>
    </submittedName>
</protein>
<sequence>MDDDIHWPAQLETAPYPSGTANIHTQTVMMNYYQAWWQRDIDWLLSLFSPQVEYNDFFQGCRIAPDELRDYLYACLSKSTEETLHYIDRLRVDEDTATLQYQTPLSGSDNRAVICCCEVVTVRDGLIIRVNEYASLLSQRKTPQEDARQRVTIQRLGLSARQLSIMTNDIQQYFSQQRPYLNPELDMTQVASSTGYTRNQISFFLNQVMGCTFYQYLNRLRLRHILTQWDSDPSPLPRIEDASKAAGFHSLSTFYRCFREETGMSPKSYLQQKISGRNF</sequence>
<dbReference type="SUPFAM" id="SSF46689">
    <property type="entry name" value="Homeodomain-like"/>
    <property type="match status" value="1"/>
</dbReference>
<dbReference type="PANTHER" id="PTHR43280">
    <property type="entry name" value="ARAC-FAMILY TRANSCRIPTIONAL REGULATOR"/>
    <property type="match status" value="1"/>
</dbReference>
<dbReference type="Gene3D" id="1.10.10.60">
    <property type="entry name" value="Homeodomain-like"/>
    <property type="match status" value="2"/>
</dbReference>
<organism evidence="4 5">
    <name type="scientific">Brenneria goodwinii</name>
    <dbReference type="NCBI Taxonomy" id="1109412"/>
    <lineage>
        <taxon>Bacteria</taxon>
        <taxon>Pseudomonadati</taxon>
        <taxon>Pseudomonadota</taxon>
        <taxon>Gammaproteobacteria</taxon>
        <taxon>Enterobacterales</taxon>
        <taxon>Pectobacteriaceae</taxon>
        <taxon>Brenneria</taxon>
    </lineage>
</organism>
<dbReference type="OrthoDB" id="6815515at2"/>
<dbReference type="EMBL" id="CGIG01000001">
    <property type="protein sequence ID" value="CPR17411.1"/>
    <property type="molecule type" value="Genomic_DNA"/>
</dbReference>
<accession>A0A0G4JW87</accession>
<dbReference type="SMART" id="SM00342">
    <property type="entry name" value="HTH_ARAC"/>
    <property type="match status" value="1"/>
</dbReference>
<proteinExistence type="predicted"/>
<dbReference type="SUPFAM" id="SSF54427">
    <property type="entry name" value="NTF2-like"/>
    <property type="match status" value="1"/>
</dbReference>
<dbReference type="Gene3D" id="3.10.450.50">
    <property type="match status" value="1"/>
</dbReference>
<gene>
    <name evidence="4" type="ORF">BN1221_02624</name>
</gene>
<dbReference type="GO" id="GO:0003700">
    <property type="term" value="F:DNA-binding transcription factor activity"/>
    <property type="evidence" value="ECO:0007669"/>
    <property type="project" value="InterPro"/>
</dbReference>
<dbReference type="Proteomes" id="UP000044377">
    <property type="component" value="Unassembled WGS sequence"/>
</dbReference>